<evidence type="ECO:0000313" key="1">
    <source>
        <dbReference type="EMBL" id="KAK3916872.1"/>
    </source>
</evidence>
<keyword evidence="1" id="KW-0067">ATP-binding</keyword>
<organism evidence="1 2">
    <name type="scientific">Frankliniella fusca</name>
    <dbReference type="NCBI Taxonomy" id="407009"/>
    <lineage>
        <taxon>Eukaryota</taxon>
        <taxon>Metazoa</taxon>
        <taxon>Ecdysozoa</taxon>
        <taxon>Arthropoda</taxon>
        <taxon>Hexapoda</taxon>
        <taxon>Insecta</taxon>
        <taxon>Pterygota</taxon>
        <taxon>Neoptera</taxon>
        <taxon>Paraneoptera</taxon>
        <taxon>Thysanoptera</taxon>
        <taxon>Terebrantia</taxon>
        <taxon>Thripoidea</taxon>
        <taxon>Thripidae</taxon>
        <taxon>Frankliniella</taxon>
    </lineage>
</organism>
<name>A0AAE1H8N4_9NEOP</name>
<dbReference type="Pfam" id="PF13245">
    <property type="entry name" value="AAA_19"/>
    <property type="match status" value="1"/>
</dbReference>
<protein>
    <submittedName>
        <fullName evidence="1">ATP-dependent DNA helicase</fullName>
    </submittedName>
</protein>
<reference evidence="1" key="2">
    <citation type="journal article" date="2023" name="BMC Genomics">
        <title>Pest status, molecular evolution, and epigenetic factors derived from the genome assembly of Frankliniella fusca, a thysanopteran phytovirus vector.</title>
        <authorList>
            <person name="Catto M.A."/>
            <person name="Labadie P.E."/>
            <person name="Jacobson A.L."/>
            <person name="Kennedy G.G."/>
            <person name="Srinivasan R."/>
            <person name="Hunt B.G."/>
        </authorList>
    </citation>
    <scope>NUCLEOTIDE SEQUENCE</scope>
    <source>
        <strain evidence="1">PL_HMW_Pooled</strain>
    </source>
</reference>
<dbReference type="GO" id="GO:0004386">
    <property type="term" value="F:helicase activity"/>
    <property type="evidence" value="ECO:0007669"/>
    <property type="project" value="UniProtKB-KW"/>
</dbReference>
<keyword evidence="1" id="KW-0547">Nucleotide-binding</keyword>
<keyword evidence="1" id="KW-0347">Helicase</keyword>
<keyword evidence="1" id="KW-0378">Hydrolase</keyword>
<comment type="caution">
    <text evidence="1">The sequence shown here is derived from an EMBL/GenBank/DDBJ whole genome shotgun (WGS) entry which is preliminary data.</text>
</comment>
<accession>A0AAE1H8N4</accession>
<dbReference type="Proteomes" id="UP001219518">
    <property type="component" value="Unassembled WGS sequence"/>
</dbReference>
<reference evidence="1" key="1">
    <citation type="submission" date="2021-07" db="EMBL/GenBank/DDBJ databases">
        <authorList>
            <person name="Catto M.A."/>
            <person name="Jacobson A."/>
            <person name="Kennedy G."/>
            <person name="Labadie P."/>
            <person name="Hunt B.G."/>
            <person name="Srinivasan R."/>
        </authorList>
    </citation>
    <scope>NUCLEOTIDE SEQUENCE</scope>
    <source>
        <strain evidence="1">PL_HMW_Pooled</strain>
        <tissue evidence="1">Head</tissue>
    </source>
</reference>
<keyword evidence="2" id="KW-1185">Reference proteome</keyword>
<dbReference type="InterPro" id="IPR027417">
    <property type="entry name" value="P-loop_NTPase"/>
</dbReference>
<dbReference type="SUPFAM" id="SSF52540">
    <property type="entry name" value="P-loop containing nucleoside triphosphate hydrolases"/>
    <property type="match status" value="1"/>
</dbReference>
<gene>
    <name evidence="1" type="ORF">KUF71_006430</name>
</gene>
<dbReference type="AlphaFoldDB" id="A0AAE1H8N4"/>
<sequence>MMIILQYKWDKYSGKIRRDDVQIINEYLRKDLEIGFSLSECLPDLNTEQLKFLHFIKLAVSKAIGMPGTGKSYLLKACVKYIIEELGRESVKILAPTGAAAKNVEGQTLHSFLLLGKKCHRFASSEYVKFLCRISEGTCEEKDVDIINKRSLNLIGQV</sequence>
<dbReference type="EMBL" id="JAHWGI010000635">
    <property type="protein sequence ID" value="KAK3916872.1"/>
    <property type="molecule type" value="Genomic_DNA"/>
</dbReference>
<evidence type="ECO:0000313" key="2">
    <source>
        <dbReference type="Proteomes" id="UP001219518"/>
    </source>
</evidence>
<proteinExistence type="predicted"/>
<dbReference type="Gene3D" id="3.40.50.300">
    <property type="entry name" value="P-loop containing nucleotide triphosphate hydrolases"/>
    <property type="match status" value="1"/>
</dbReference>